<evidence type="ECO:0000256" key="1">
    <source>
        <dbReference type="ARBA" id="ARBA00004141"/>
    </source>
</evidence>
<keyword evidence="3 5" id="KW-1133">Transmembrane helix</keyword>
<sequence length="321" mass="37173">MKPAKPATPIAGVNTRTRRASCCPKWKAISAEPMRRLLQRLPRATHPLLVVLMGYQLLMALLIILFYPKIVMGGWWLLFHLAVIALLLGPDGKWGRMLKPWSPIAILPMNFTELHYLVYSVHPRDFDVMLLQWDYTLFGTHPTLWLEQFTWPLLTEVLQWIYAAFYFFPIILAARLFLKGKMEAFYFVAFQIVYGFYLSYMGYFVIPAVGPRFILTDIQTIGLHGVWLRESIDHLLSTLEQRQHDAFPSGHTMITVMTLWYGWKFDKQYFYVAALPGLLLIYSTVYLRYHYFVDVAAGLALAVVAVISGQKLYNYLSGRKT</sequence>
<dbReference type="InterPro" id="IPR052185">
    <property type="entry name" value="IPC_Synthase-Related"/>
</dbReference>
<dbReference type="PANTHER" id="PTHR31310">
    <property type="match status" value="1"/>
</dbReference>
<name>A0A7V1LKD9_CALAY</name>
<feature type="transmembrane region" description="Helical" evidence="5">
    <location>
        <begin position="73"/>
        <end position="89"/>
    </location>
</feature>
<feature type="domain" description="Inositolphosphotransferase Aur1/Ipt1" evidence="6">
    <location>
        <begin position="141"/>
        <end position="306"/>
    </location>
</feature>
<feature type="transmembrane region" description="Helical" evidence="5">
    <location>
        <begin position="44"/>
        <end position="67"/>
    </location>
</feature>
<evidence type="ECO:0000256" key="2">
    <source>
        <dbReference type="ARBA" id="ARBA00022692"/>
    </source>
</evidence>
<evidence type="ECO:0000256" key="3">
    <source>
        <dbReference type="ARBA" id="ARBA00022989"/>
    </source>
</evidence>
<evidence type="ECO:0000259" key="6">
    <source>
        <dbReference type="Pfam" id="PF14378"/>
    </source>
</evidence>
<organism evidence="7">
    <name type="scientific">Caldithrix abyssi</name>
    <dbReference type="NCBI Taxonomy" id="187145"/>
    <lineage>
        <taxon>Bacteria</taxon>
        <taxon>Pseudomonadati</taxon>
        <taxon>Calditrichota</taxon>
        <taxon>Calditrichia</taxon>
        <taxon>Calditrichales</taxon>
        <taxon>Calditrichaceae</taxon>
        <taxon>Caldithrix</taxon>
    </lineage>
</organism>
<proteinExistence type="predicted"/>
<dbReference type="Pfam" id="PF14378">
    <property type="entry name" value="PAP2_3"/>
    <property type="match status" value="1"/>
</dbReference>
<gene>
    <name evidence="7" type="ORF">ENJ10_03100</name>
</gene>
<keyword evidence="4 5" id="KW-0472">Membrane</keyword>
<dbReference type="PANTHER" id="PTHR31310:SF7">
    <property type="entry name" value="PA-PHOSPHATASE RELATED-FAMILY PROTEIN DDB_G0268928"/>
    <property type="match status" value="1"/>
</dbReference>
<dbReference type="SUPFAM" id="SSF48317">
    <property type="entry name" value="Acid phosphatase/Vanadium-dependent haloperoxidase"/>
    <property type="match status" value="1"/>
</dbReference>
<comment type="subcellular location">
    <subcellularLocation>
        <location evidence="1">Membrane</location>
        <topology evidence="1">Multi-pass membrane protein</topology>
    </subcellularLocation>
</comment>
<protein>
    <submittedName>
        <fullName evidence="7">Phosphatase PAP2 family protein</fullName>
    </submittedName>
</protein>
<reference evidence="7" key="1">
    <citation type="journal article" date="2020" name="mSystems">
        <title>Genome- and Community-Level Interaction Insights into Carbon Utilization and Element Cycling Functions of Hydrothermarchaeota in Hydrothermal Sediment.</title>
        <authorList>
            <person name="Zhou Z."/>
            <person name="Liu Y."/>
            <person name="Xu W."/>
            <person name="Pan J."/>
            <person name="Luo Z.H."/>
            <person name="Li M."/>
        </authorList>
    </citation>
    <scope>NUCLEOTIDE SEQUENCE [LARGE SCALE GENOMIC DNA]</scope>
    <source>
        <strain evidence="7">HyVt-456</strain>
    </source>
</reference>
<dbReference type="EMBL" id="DRLD01000083">
    <property type="protein sequence ID" value="HED09651.1"/>
    <property type="molecule type" value="Genomic_DNA"/>
</dbReference>
<dbReference type="Proteomes" id="UP000886005">
    <property type="component" value="Unassembled WGS sequence"/>
</dbReference>
<feature type="transmembrane region" description="Helical" evidence="5">
    <location>
        <begin position="270"/>
        <end position="289"/>
    </location>
</feature>
<feature type="transmembrane region" description="Helical" evidence="5">
    <location>
        <begin position="160"/>
        <end position="178"/>
    </location>
</feature>
<feature type="transmembrane region" description="Helical" evidence="5">
    <location>
        <begin position="295"/>
        <end position="313"/>
    </location>
</feature>
<dbReference type="Gene3D" id="1.20.144.10">
    <property type="entry name" value="Phosphatidic acid phosphatase type 2/haloperoxidase"/>
    <property type="match status" value="1"/>
</dbReference>
<feature type="transmembrane region" description="Helical" evidence="5">
    <location>
        <begin position="246"/>
        <end position="263"/>
    </location>
</feature>
<dbReference type="GO" id="GO:0016020">
    <property type="term" value="C:membrane"/>
    <property type="evidence" value="ECO:0007669"/>
    <property type="project" value="UniProtKB-SubCell"/>
</dbReference>
<evidence type="ECO:0000256" key="4">
    <source>
        <dbReference type="ARBA" id="ARBA00023136"/>
    </source>
</evidence>
<comment type="caution">
    <text evidence="7">The sequence shown here is derived from an EMBL/GenBank/DDBJ whole genome shotgun (WGS) entry which is preliminary data.</text>
</comment>
<dbReference type="InterPro" id="IPR036938">
    <property type="entry name" value="PAP2/HPO_sf"/>
</dbReference>
<accession>A0A7V1LKD9</accession>
<keyword evidence="2 5" id="KW-0812">Transmembrane</keyword>
<evidence type="ECO:0000256" key="5">
    <source>
        <dbReference type="SAM" id="Phobius"/>
    </source>
</evidence>
<dbReference type="AlphaFoldDB" id="A0A7V1LKD9"/>
<dbReference type="InterPro" id="IPR026841">
    <property type="entry name" value="Aur1/Ipt1"/>
</dbReference>
<evidence type="ECO:0000313" key="7">
    <source>
        <dbReference type="EMBL" id="HED09651.1"/>
    </source>
</evidence>
<feature type="transmembrane region" description="Helical" evidence="5">
    <location>
        <begin position="185"/>
        <end position="206"/>
    </location>
</feature>